<sequence>MEEGDVLTARREGKGFVSLVTVLDLAAENPLQTQLVPVERTDGQPLSIPAQAVRVQRGNERMVVLERHGDMPTPVGLLCADGFSGHGRTVVFSDQEPEGVVLDW</sequence>
<dbReference type="EMBL" id="DWYA01000094">
    <property type="protein sequence ID" value="HJB40786.1"/>
    <property type="molecule type" value="Genomic_DNA"/>
</dbReference>
<comment type="caution">
    <text evidence="1">The sequence shown here is derived from an EMBL/GenBank/DDBJ whole genome shotgun (WGS) entry which is preliminary data.</text>
</comment>
<gene>
    <name evidence="1" type="ORF">H9943_10385</name>
</gene>
<reference evidence="1" key="1">
    <citation type="journal article" date="2021" name="PeerJ">
        <title>Extensive microbial diversity within the chicken gut microbiome revealed by metagenomics and culture.</title>
        <authorList>
            <person name="Gilroy R."/>
            <person name="Ravi A."/>
            <person name="Getino M."/>
            <person name="Pursley I."/>
            <person name="Horton D.L."/>
            <person name="Alikhan N.F."/>
            <person name="Baker D."/>
            <person name="Gharbi K."/>
            <person name="Hall N."/>
            <person name="Watson M."/>
            <person name="Adriaenssens E.M."/>
            <person name="Foster-Nyarko E."/>
            <person name="Jarju S."/>
            <person name="Secka A."/>
            <person name="Antonio M."/>
            <person name="Oren A."/>
            <person name="Chaudhuri R.R."/>
            <person name="La Ragione R."/>
            <person name="Hildebrand F."/>
            <person name="Pallen M.J."/>
        </authorList>
    </citation>
    <scope>NUCLEOTIDE SEQUENCE</scope>
    <source>
        <strain evidence="1">ChiBcec8-14828</strain>
    </source>
</reference>
<evidence type="ECO:0000313" key="2">
    <source>
        <dbReference type="Proteomes" id="UP000824209"/>
    </source>
</evidence>
<protein>
    <submittedName>
        <fullName evidence="1">Uncharacterized protein</fullName>
    </submittedName>
</protein>
<proteinExistence type="predicted"/>
<dbReference type="AlphaFoldDB" id="A0A9D2M533"/>
<organism evidence="1 2">
    <name type="scientific">Candidatus Ruthenibacterium avium</name>
    <dbReference type="NCBI Taxonomy" id="2838751"/>
    <lineage>
        <taxon>Bacteria</taxon>
        <taxon>Bacillati</taxon>
        <taxon>Bacillota</taxon>
        <taxon>Clostridia</taxon>
        <taxon>Eubacteriales</taxon>
        <taxon>Oscillospiraceae</taxon>
        <taxon>Ruthenibacterium</taxon>
    </lineage>
</organism>
<evidence type="ECO:0000313" key="1">
    <source>
        <dbReference type="EMBL" id="HJB40786.1"/>
    </source>
</evidence>
<accession>A0A9D2M533</accession>
<reference evidence="1" key="2">
    <citation type="submission" date="2021-04" db="EMBL/GenBank/DDBJ databases">
        <authorList>
            <person name="Gilroy R."/>
        </authorList>
    </citation>
    <scope>NUCLEOTIDE SEQUENCE</scope>
    <source>
        <strain evidence="1">ChiBcec8-14828</strain>
    </source>
</reference>
<name>A0A9D2M533_9FIRM</name>
<dbReference type="Proteomes" id="UP000824209">
    <property type="component" value="Unassembled WGS sequence"/>
</dbReference>